<feature type="compositionally biased region" description="Basic and acidic residues" evidence="3">
    <location>
        <begin position="123"/>
        <end position="140"/>
    </location>
</feature>
<sequence>MAPTLPSPAVFSADAARDLLQAFDVADDPDTQAFLADLLASGTVPHDEVDALFRVSGGRPPPSATRSTTNAEQVQSQRSVQAEAGEVAKRDKDSQRSSKDKEGKRGKKGKKGPRTGKKHKGVRWKEDRSPFFRNESRAADGDPDGGSASEETTPESDQPPAASRTAPNNTRTVAVFTTRTVFLGDTTPSSDDASRADRPVDSSESRKRATKTNEAACASSDMHEQCTPGKTSTLPTKQEERMAPSLYIGASPSVKSPGSAACLSWVASPCPPTTPQANKKRATTSHFFTPPSSRRKKTSSEACSLDNSCDDDDDSEAGDATPATPSKRPAHLAKVTGSSKANNANGPSRTAARTALARRPFTALTAPRFGLVQEQLAHDPFWLLVALVFLVRVAGAVSLPVFWRVKARYPTPHALAAADPRALEAAMHHLGLAAVRCAAIQRYARDWLAQPPRPGVCTAVRNYPLPPEAEEENFEEDKQEANLTRRKNPAAASCWEIGHLTQGAYAVDSWRIFCRDMFLGRSTDWQGTPCPWQQRPGVCNTGTTFQPEWMRVLPRDKELRACLRWMWMREGWDWDPRTGDRTVLREELRQAVNAGRVWYDARGQLTVAEAAAAGQEEAE</sequence>
<keyword evidence="4" id="KW-0812">Transmembrane</keyword>
<comment type="subcellular location">
    <subcellularLocation>
        <location evidence="1">Nucleus</location>
    </subcellularLocation>
</comment>
<feature type="region of interest" description="Disordered" evidence="3">
    <location>
        <begin position="53"/>
        <end position="241"/>
    </location>
</feature>
<dbReference type="AlphaFoldDB" id="A0A167VJW8"/>
<dbReference type="InterPro" id="IPR011257">
    <property type="entry name" value="DNA_glycosylase"/>
</dbReference>
<dbReference type="Gene3D" id="1.10.340.30">
    <property type="entry name" value="Hypothetical protein, domain 2"/>
    <property type="match status" value="1"/>
</dbReference>
<dbReference type="OrthoDB" id="10265068at2759"/>
<dbReference type="InterPro" id="IPR045138">
    <property type="entry name" value="MeCP2/MBD4"/>
</dbReference>
<keyword evidence="2" id="KW-0539">Nucleus</keyword>
<dbReference type="GO" id="GO:0003677">
    <property type="term" value="F:DNA binding"/>
    <property type="evidence" value="ECO:0007669"/>
    <property type="project" value="InterPro"/>
</dbReference>
<feature type="compositionally biased region" description="Low complexity" evidence="3">
    <location>
        <begin position="170"/>
        <end position="182"/>
    </location>
</feature>
<keyword evidence="4" id="KW-0472">Membrane</keyword>
<dbReference type="Proteomes" id="UP000076874">
    <property type="component" value="Unassembled WGS sequence"/>
</dbReference>
<feature type="compositionally biased region" description="Basic and acidic residues" evidence="3">
    <location>
        <begin position="192"/>
        <end position="207"/>
    </location>
</feature>
<dbReference type="GO" id="GO:0003824">
    <property type="term" value="F:catalytic activity"/>
    <property type="evidence" value="ECO:0007669"/>
    <property type="project" value="InterPro"/>
</dbReference>
<evidence type="ECO:0000256" key="1">
    <source>
        <dbReference type="ARBA" id="ARBA00004123"/>
    </source>
</evidence>
<protein>
    <submittedName>
        <fullName evidence="5">Pre-mRNA splicing factor</fullName>
    </submittedName>
</protein>
<organism evidence="5 6">
    <name type="scientific">Niveomyces insectorum RCEF 264</name>
    <dbReference type="NCBI Taxonomy" id="1081102"/>
    <lineage>
        <taxon>Eukaryota</taxon>
        <taxon>Fungi</taxon>
        <taxon>Dikarya</taxon>
        <taxon>Ascomycota</taxon>
        <taxon>Pezizomycotina</taxon>
        <taxon>Sordariomycetes</taxon>
        <taxon>Hypocreomycetidae</taxon>
        <taxon>Hypocreales</taxon>
        <taxon>Cordycipitaceae</taxon>
        <taxon>Niveomyces</taxon>
    </lineage>
</organism>
<feature type="transmembrane region" description="Helical" evidence="4">
    <location>
        <begin position="381"/>
        <end position="403"/>
    </location>
</feature>
<feature type="compositionally biased region" description="Acidic residues" evidence="3">
    <location>
        <begin position="308"/>
        <end position="317"/>
    </location>
</feature>
<feature type="region of interest" description="Disordered" evidence="3">
    <location>
        <begin position="272"/>
        <end position="351"/>
    </location>
</feature>
<evidence type="ECO:0000256" key="3">
    <source>
        <dbReference type="SAM" id="MobiDB-lite"/>
    </source>
</evidence>
<dbReference type="STRING" id="1081102.A0A167VJW8"/>
<comment type="caution">
    <text evidence="5">The sequence shown here is derived from an EMBL/GenBank/DDBJ whole genome shotgun (WGS) entry which is preliminary data.</text>
</comment>
<feature type="compositionally biased region" description="Polar residues" evidence="3">
    <location>
        <begin position="64"/>
        <end position="80"/>
    </location>
</feature>
<dbReference type="GO" id="GO:0005634">
    <property type="term" value="C:nucleus"/>
    <property type="evidence" value="ECO:0007669"/>
    <property type="project" value="UniProtKB-SubCell"/>
</dbReference>
<evidence type="ECO:0000256" key="4">
    <source>
        <dbReference type="SAM" id="Phobius"/>
    </source>
</evidence>
<dbReference type="GO" id="GO:0006281">
    <property type="term" value="P:DNA repair"/>
    <property type="evidence" value="ECO:0007669"/>
    <property type="project" value="InterPro"/>
</dbReference>
<dbReference type="PANTHER" id="PTHR15074">
    <property type="entry name" value="METHYL-CPG-BINDING PROTEIN"/>
    <property type="match status" value="1"/>
</dbReference>
<feature type="compositionally biased region" description="Basic and acidic residues" evidence="3">
    <location>
        <begin position="86"/>
        <end position="103"/>
    </location>
</feature>
<accession>A0A167VJW8</accession>
<feature type="compositionally biased region" description="Polar residues" evidence="3">
    <location>
        <begin position="336"/>
        <end position="348"/>
    </location>
</feature>
<gene>
    <name evidence="5" type="ORF">SPI_04245</name>
</gene>
<keyword evidence="6" id="KW-1185">Reference proteome</keyword>
<evidence type="ECO:0000313" key="5">
    <source>
        <dbReference type="EMBL" id="OAA62705.1"/>
    </source>
</evidence>
<dbReference type="SUPFAM" id="SSF48150">
    <property type="entry name" value="DNA-glycosylase"/>
    <property type="match status" value="1"/>
</dbReference>
<dbReference type="EMBL" id="AZHD01000006">
    <property type="protein sequence ID" value="OAA62705.1"/>
    <property type="molecule type" value="Genomic_DNA"/>
</dbReference>
<name>A0A167VJW8_9HYPO</name>
<feature type="compositionally biased region" description="Basic residues" evidence="3">
    <location>
        <begin position="104"/>
        <end position="122"/>
    </location>
</feature>
<dbReference type="PANTHER" id="PTHR15074:SF0">
    <property type="entry name" value="METHYL-CPG-BINDING DOMAIN PROTEIN 4-LIKE PROTEIN"/>
    <property type="match status" value="1"/>
</dbReference>
<evidence type="ECO:0000256" key="2">
    <source>
        <dbReference type="ARBA" id="ARBA00023242"/>
    </source>
</evidence>
<evidence type="ECO:0000313" key="6">
    <source>
        <dbReference type="Proteomes" id="UP000076874"/>
    </source>
</evidence>
<keyword evidence="4" id="KW-1133">Transmembrane helix</keyword>
<proteinExistence type="predicted"/>
<reference evidence="5 6" key="1">
    <citation type="journal article" date="2016" name="Genome Biol. Evol.">
        <title>Divergent and convergent evolution of fungal pathogenicity.</title>
        <authorList>
            <person name="Shang Y."/>
            <person name="Xiao G."/>
            <person name="Zheng P."/>
            <person name="Cen K."/>
            <person name="Zhan S."/>
            <person name="Wang C."/>
        </authorList>
    </citation>
    <scope>NUCLEOTIDE SEQUENCE [LARGE SCALE GENOMIC DNA]</scope>
    <source>
        <strain evidence="5 6">RCEF 264</strain>
    </source>
</reference>